<name>A0ABR1IU81_9AGAR</name>
<organism evidence="1 2">
    <name type="scientific">Marasmiellus scandens</name>
    <dbReference type="NCBI Taxonomy" id="2682957"/>
    <lineage>
        <taxon>Eukaryota</taxon>
        <taxon>Fungi</taxon>
        <taxon>Dikarya</taxon>
        <taxon>Basidiomycota</taxon>
        <taxon>Agaricomycotina</taxon>
        <taxon>Agaricomycetes</taxon>
        <taxon>Agaricomycetidae</taxon>
        <taxon>Agaricales</taxon>
        <taxon>Marasmiineae</taxon>
        <taxon>Omphalotaceae</taxon>
        <taxon>Marasmiellus</taxon>
    </lineage>
</organism>
<accession>A0ABR1IU81</accession>
<gene>
    <name evidence="1" type="ORF">VKT23_016705</name>
</gene>
<dbReference type="EMBL" id="JBANRG010000064">
    <property type="protein sequence ID" value="KAK7441224.1"/>
    <property type="molecule type" value="Genomic_DNA"/>
</dbReference>
<dbReference type="Proteomes" id="UP001498398">
    <property type="component" value="Unassembled WGS sequence"/>
</dbReference>
<sequence length="158" mass="17931">MCVLQNFFWKALGPEDPDKNNTTPSSFQAYYYNFTPPPQLSDTAATGEKPHSDLSHCLGWLLTRPSEEEEDYVFSLVEWTFLSDDLQNLCLDRMASMRADILNDKAAFRQLSAIHVMLSAPAPRTKAEKTKYHSKLMGNKWISLLYVATTSCSSLTRI</sequence>
<protein>
    <submittedName>
        <fullName evidence="1">Uncharacterized protein</fullName>
    </submittedName>
</protein>
<evidence type="ECO:0000313" key="1">
    <source>
        <dbReference type="EMBL" id="KAK7441224.1"/>
    </source>
</evidence>
<proteinExistence type="predicted"/>
<evidence type="ECO:0000313" key="2">
    <source>
        <dbReference type="Proteomes" id="UP001498398"/>
    </source>
</evidence>
<keyword evidence="2" id="KW-1185">Reference proteome</keyword>
<comment type="caution">
    <text evidence="1">The sequence shown here is derived from an EMBL/GenBank/DDBJ whole genome shotgun (WGS) entry which is preliminary data.</text>
</comment>
<reference evidence="1 2" key="1">
    <citation type="submission" date="2024-01" db="EMBL/GenBank/DDBJ databases">
        <title>A draft genome for the cacao thread blight pathogen Marasmiellus scandens.</title>
        <authorList>
            <person name="Baruah I.K."/>
            <person name="Leung J."/>
            <person name="Bukari Y."/>
            <person name="Amoako-Attah I."/>
            <person name="Meinhardt L.W."/>
            <person name="Bailey B.A."/>
            <person name="Cohen S.P."/>
        </authorList>
    </citation>
    <scope>NUCLEOTIDE SEQUENCE [LARGE SCALE GENOMIC DNA]</scope>
    <source>
        <strain evidence="1 2">GH-19</strain>
    </source>
</reference>